<feature type="transmembrane region" description="Helical" evidence="15">
    <location>
        <begin position="695"/>
        <end position="723"/>
    </location>
</feature>
<proteinExistence type="inferred from homology"/>
<dbReference type="InterPro" id="IPR023299">
    <property type="entry name" value="ATPase_P-typ_cyto_dom_N"/>
</dbReference>
<dbReference type="GO" id="GO:0055070">
    <property type="term" value="P:copper ion homeostasis"/>
    <property type="evidence" value="ECO:0007669"/>
    <property type="project" value="TreeGrafter"/>
</dbReference>
<evidence type="ECO:0000313" key="18">
    <source>
        <dbReference type="Proteomes" id="UP000095023"/>
    </source>
</evidence>
<dbReference type="EMBL" id="KV453841">
    <property type="protein sequence ID" value="ODV92583.1"/>
    <property type="molecule type" value="Genomic_DNA"/>
</dbReference>
<dbReference type="FunFam" id="3.40.50.1000:FF:000144">
    <property type="entry name" value="copper-transporting ATPase 1 isoform X2"/>
    <property type="match status" value="1"/>
</dbReference>
<dbReference type="InterPro" id="IPR001757">
    <property type="entry name" value="P_typ_ATPase"/>
</dbReference>
<dbReference type="Pfam" id="PF00122">
    <property type="entry name" value="E1-E2_ATPase"/>
    <property type="match status" value="1"/>
</dbReference>
<dbReference type="SUPFAM" id="SSF81665">
    <property type="entry name" value="Calcium ATPase, transmembrane domain M"/>
    <property type="match status" value="1"/>
</dbReference>
<dbReference type="SUPFAM" id="SSF56784">
    <property type="entry name" value="HAD-like"/>
    <property type="match status" value="1"/>
</dbReference>
<keyword evidence="8" id="KW-0187">Copper transport</keyword>
<comment type="subcellular location">
    <subcellularLocation>
        <location evidence="1">Endomembrane system</location>
        <topology evidence="1">Multi-pass membrane protein</topology>
    </subcellularLocation>
    <subcellularLocation>
        <location evidence="15">Membrane</location>
    </subcellularLocation>
</comment>
<dbReference type="NCBIfam" id="TIGR01525">
    <property type="entry name" value="ATPase-IB_hvy"/>
    <property type="match status" value="1"/>
</dbReference>
<dbReference type="InterPro" id="IPR059000">
    <property type="entry name" value="ATPase_P-type_domA"/>
</dbReference>
<sequence>MSTDQFVITNIHCSSCETAIRKLLYAFPGVDHVDIGDDHSVKVSHDLSVTPKTLNKALSKAGYESSLTDAQRHYSPSWLRNRRHKQLCQSCKEGLTHADETVPTLKSMSSNTDKIYRVVFGISGMTCASCSNAITAAIKSVPTVIESGVDLIGKSATVLLSNKPTAQTVLNAIKDIGYDAEIVEILQTDAPKELTVSVPIAGMTCVSCVNNLTSAFAAQDIPAQISLVTNSGKFTVPSEDMVKRVLQIIEDCGYDPGEPTVTKSNEVAVKNKPRTVTLNIEGMFCDQCPKNVIRALQAFGDDIQFSDQHFSAHNPQIKISYIPHAPEFTIRQIMDSISTVSPQFTVTIVHLLSLDERVKILARKERKALMYRLILAVVCAIPAFIIGVVGMGLLRSSNPTRMYLMEPIWAGSVPRATWAMLFIATPAYFFAADVFHRKALREIYSLWRFKNKWRRRLFKFGSMDLLMSLGTTISYICSIATLILIARTPATSNMGIDTQYFDSVNFLTMFLLIGRQLEATAKAKTASAVSMLKKLRPKTALLVTEDGGDKEVLIDLIDVGDLIRVLPGMSPPADAVIVSGESEFDESTITGESLPSEKKRNDTVFAGTMNVGGQSVQAKITAAHGGTLLDSIVNAVQDGQMKRAPIERVADVLTGYFVPVVCLLALLTWFIWLGLAETGKLPQSYLDIDIGGWTVWSLQFCIAVFVIACPCGIGLAAPTALFVGSGLAAKHGIIARGGGEAFQEASNVDIIAFDKTGTLTEGGSPTVRNVLQIEPDSLVDGVQIARDLELMSTHPLGKAICNYADSQSFIETTKYEMTEEVSGKGMKGKAKGDQGSKEVIIGNEKILADHGIDIPSEWRAKIDAEKDEGCSVVFVARKEGDEYKLILMFAIADTLRKEAKHVVERLKEMGIEVWMITGDSKKTAISIGEQVGIPKERILAEVLPTEKADKVAYLQRAGKPNKRSIVAMVGDGINDAPSLRASDVGIAIGSGADVAVASAKFVLMQSNLTSVLTLIDISKVVFRRVKFNFGWAGVYNMIGIPIAAGVLYPYHNTRLSPEWAALAMALSSVSVILSSLALKLYRPKKANIMTTPEEVTNEK</sequence>
<evidence type="ECO:0000256" key="15">
    <source>
        <dbReference type="RuleBase" id="RU362081"/>
    </source>
</evidence>
<evidence type="ECO:0000256" key="14">
    <source>
        <dbReference type="ARBA" id="ARBA00023136"/>
    </source>
</evidence>
<dbReference type="InterPro" id="IPR036163">
    <property type="entry name" value="HMA_dom_sf"/>
</dbReference>
<feature type="domain" description="HMA" evidence="16">
    <location>
        <begin position="2"/>
        <end position="66"/>
    </location>
</feature>
<keyword evidence="13" id="KW-0406">Ion transport</keyword>
<evidence type="ECO:0000256" key="10">
    <source>
        <dbReference type="ARBA" id="ARBA00022967"/>
    </source>
</evidence>
<dbReference type="Pfam" id="PF00403">
    <property type="entry name" value="HMA"/>
    <property type="match status" value="2"/>
</dbReference>
<dbReference type="InterPro" id="IPR044492">
    <property type="entry name" value="P_typ_ATPase_HD_dom"/>
</dbReference>
<dbReference type="Gene3D" id="2.70.150.10">
    <property type="entry name" value="Calcium-transporting ATPase, cytoplasmic transduction domain A"/>
    <property type="match status" value="1"/>
</dbReference>
<dbReference type="GO" id="GO:0012505">
    <property type="term" value="C:endomembrane system"/>
    <property type="evidence" value="ECO:0007669"/>
    <property type="project" value="UniProtKB-SubCell"/>
</dbReference>
<dbReference type="SFLD" id="SFLDS00003">
    <property type="entry name" value="Haloacid_Dehalogenase"/>
    <property type="match status" value="1"/>
</dbReference>
<feature type="non-terminal residue" evidence="17">
    <location>
        <position position="1"/>
    </location>
</feature>
<dbReference type="NCBIfam" id="TIGR01494">
    <property type="entry name" value="ATPase_P-type"/>
    <property type="match status" value="1"/>
</dbReference>
<feature type="transmembrane region" description="Helical" evidence="15">
    <location>
        <begin position="416"/>
        <end position="436"/>
    </location>
</feature>
<dbReference type="PANTHER" id="PTHR43520:SF32">
    <property type="entry name" value="COPPER RESISTANCE P-TYPE ATPASE (EUROFUNG)"/>
    <property type="match status" value="1"/>
</dbReference>
<keyword evidence="9 15" id="KW-0067">ATP-binding</keyword>
<evidence type="ECO:0000256" key="11">
    <source>
        <dbReference type="ARBA" id="ARBA00022989"/>
    </source>
</evidence>
<dbReference type="PROSITE" id="PS01047">
    <property type="entry name" value="HMA_1"/>
    <property type="match status" value="1"/>
</dbReference>
<dbReference type="GO" id="GO:0140581">
    <property type="term" value="F:P-type monovalent copper transporter activity"/>
    <property type="evidence" value="ECO:0007669"/>
    <property type="project" value="UniProtKB-EC"/>
</dbReference>
<keyword evidence="14 15" id="KW-0472">Membrane</keyword>
<dbReference type="InterPro" id="IPR017969">
    <property type="entry name" value="Heavy-metal-associated_CS"/>
</dbReference>
<dbReference type="InterPro" id="IPR006121">
    <property type="entry name" value="HMA_dom"/>
</dbReference>
<dbReference type="GO" id="GO:0005507">
    <property type="term" value="F:copper ion binding"/>
    <property type="evidence" value="ECO:0007669"/>
    <property type="project" value="TreeGrafter"/>
</dbReference>
<dbReference type="Gene3D" id="3.40.50.1000">
    <property type="entry name" value="HAD superfamily/HAD-like"/>
    <property type="match status" value="1"/>
</dbReference>
<evidence type="ECO:0000256" key="8">
    <source>
        <dbReference type="ARBA" id="ARBA00022796"/>
    </source>
</evidence>
<dbReference type="SUPFAM" id="SSF81653">
    <property type="entry name" value="Calcium ATPase, transduction domain A"/>
    <property type="match status" value="1"/>
</dbReference>
<dbReference type="GO" id="GO:0016020">
    <property type="term" value="C:membrane"/>
    <property type="evidence" value="ECO:0007669"/>
    <property type="project" value="UniProtKB-SubCell"/>
</dbReference>
<dbReference type="InterPro" id="IPR023214">
    <property type="entry name" value="HAD_sf"/>
</dbReference>
<protein>
    <recommendedName>
        <fullName evidence="3">P-type Cu(+) transporter</fullName>
        <ecNumber evidence="3">7.2.2.8</ecNumber>
    </recommendedName>
</protein>
<dbReference type="InterPro" id="IPR036412">
    <property type="entry name" value="HAD-like_sf"/>
</dbReference>
<dbReference type="InterPro" id="IPR018303">
    <property type="entry name" value="ATPase_P-typ_P_site"/>
</dbReference>
<dbReference type="GO" id="GO:0016887">
    <property type="term" value="F:ATP hydrolysis activity"/>
    <property type="evidence" value="ECO:0007669"/>
    <property type="project" value="InterPro"/>
</dbReference>
<dbReference type="SUPFAM" id="SSF81660">
    <property type="entry name" value="Metal cation-transporting ATPase, ATP-binding domain N"/>
    <property type="match status" value="1"/>
</dbReference>
<reference evidence="18" key="1">
    <citation type="submission" date="2016-02" db="EMBL/GenBank/DDBJ databases">
        <title>Comparative genomics of biotechnologically important yeasts.</title>
        <authorList>
            <consortium name="DOE Joint Genome Institute"/>
            <person name="Riley R."/>
            <person name="Haridas S."/>
            <person name="Wolfe K.H."/>
            <person name="Lopes M.R."/>
            <person name="Hittinger C.T."/>
            <person name="Goker M."/>
            <person name="Salamov A."/>
            <person name="Wisecaver J."/>
            <person name="Long T.M."/>
            <person name="Aerts A.L."/>
            <person name="Barry K."/>
            <person name="Choi C."/>
            <person name="Clum A."/>
            <person name="Coughlan A.Y."/>
            <person name="Deshpande S."/>
            <person name="Douglass A.P."/>
            <person name="Hanson S.J."/>
            <person name="Klenk H.-P."/>
            <person name="Labutti K."/>
            <person name="Lapidus A."/>
            <person name="Lindquist E."/>
            <person name="Lipzen A."/>
            <person name="Meier-Kolthoff J.P."/>
            <person name="Ohm R.A."/>
            <person name="Otillar R.P."/>
            <person name="Pangilinan J."/>
            <person name="Peng Y."/>
            <person name="Rokas A."/>
            <person name="Rosa C.A."/>
            <person name="Scheuner C."/>
            <person name="Sibirny A.A."/>
            <person name="Slot J.C."/>
            <person name="Stielow J.B."/>
            <person name="Sun H."/>
            <person name="Kurtzman C.P."/>
            <person name="Blackwell M."/>
            <person name="Jeffries T.W."/>
            <person name="Grigoriev I.V."/>
        </authorList>
    </citation>
    <scope>NUCLEOTIDE SEQUENCE [LARGE SCALE GENOMIC DNA]</scope>
    <source>
        <strain evidence="18">NRRL Y-17796</strain>
    </source>
</reference>
<dbReference type="AlphaFoldDB" id="A0A1E4TLG3"/>
<feature type="transmembrane region" description="Helical" evidence="15">
    <location>
        <begin position="1060"/>
        <end position="1081"/>
    </location>
</feature>
<evidence type="ECO:0000256" key="7">
    <source>
        <dbReference type="ARBA" id="ARBA00022741"/>
    </source>
</evidence>
<evidence type="ECO:0000256" key="1">
    <source>
        <dbReference type="ARBA" id="ARBA00004127"/>
    </source>
</evidence>
<keyword evidence="6 15" id="KW-0479">Metal-binding</keyword>
<keyword evidence="4" id="KW-0813">Transport</keyword>
<keyword evidence="10" id="KW-1278">Translocase</keyword>
<keyword evidence="12" id="KW-0186">Copper</keyword>
<feature type="transmembrane region" description="Helical" evidence="15">
    <location>
        <begin position="1029"/>
        <end position="1048"/>
    </location>
</feature>
<dbReference type="PRINTS" id="PR00119">
    <property type="entry name" value="CATATPASE"/>
</dbReference>
<feature type="transmembrane region" description="Helical" evidence="15">
    <location>
        <begin position="373"/>
        <end position="396"/>
    </location>
</feature>
<evidence type="ECO:0000256" key="2">
    <source>
        <dbReference type="ARBA" id="ARBA00006024"/>
    </source>
</evidence>
<dbReference type="InterPro" id="IPR023298">
    <property type="entry name" value="ATPase_P-typ_TM_dom_sf"/>
</dbReference>
<feature type="transmembrane region" description="Helical" evidence="15">
    <location>
        <begin position="457"/>
        <end position="486"/>
    </location>
</feature>
<dbReference type="Gene3D" id="3.40.1110.10">
    <property type="entry name" value="Calcium-transporting ATPase, cytoplasmic domain N"/>
    <property type="match status" value="1"/>
</dbReference>
<dbReference type="Proteomes" id="UP000095023">
    <property type="component" value="Unassembled WGS sequence"/>
</dbReference>
<keyword evidence="18" id="KW-1185">Reference proteome</keyword>
<evidence type="ECO:0000256" key="6">
    <source>
        <dbReference type="ARBA" id="ARBA00022723"/>
    </source>
</evidence>
<evidence type="ECO:0000256" key="13">
    <source>
        <dbReference type="ARBA" id="ARBA00023065"/>
    </source>
</evidence>
<dbReference type="PANTHER" id="PTHR43520">
    <property type="entry name" value="ATP7, ISOFORM B"/>
    <property type="match status" value="1"/>
</dbReference>
<evidence type="ECO:0000256" key="12">
    <source>
        <dbReference type="ARBA" id="ARBA00023008"/>
    </source>
</evidence>
<evidence type="ECO:0000313" key="17">
    <source>
        <dbReference type="EMBL" id="ODV92583.1"/>
    </source>
</evidence>
<accession>A0A1E4TLG3</accession>
<keyword evidence="5 15" id="KW-0812">Transmembrane</keyword>
<feature type="domain" description="HMA" evidence="16">
    <location>
        <begin position="116"/>
        <end position="181"/>
    </location>
</feature>
<feature type="transmembrane region" description="Helical" evidence="15">
    <location>
        <begin position="652"/>
        <end position="675"/>
    </location>
</feature>
<dbReference type="PRINTS" id="PR00120">
    <property type="entry name" value="HATPASE"/>
</dbReference>
<dbReference type="GO" id="GO:0043682">
    <property type="term" value="F:P-type divalent copper transporter activity"/>
    <property type="evidence" value="ECO:0007669"/>
    <property type="project" value="TreeGrafter"/>
</dbReference>
<dbReference type="InterPro" id="IPR008250">
    <property type="entry name" value="ATPase_P-typ_transduc_dom_A_sf"/>
</dbReference>
<dbReference type="SUPFAM" id="SSF55008">
    <property type="entry name" value="HMA, heavy metal-associated domain"/>
    <property type="match status" value="3"/>
</dbReference>
<evidence type="ECO:0000256" key="4">
    <source>
        <dbReference type="ARBA" id="ARBA00022448"/>
    </source>
</evidence>
<dbReference type="CDD" id="cd00371">
    <property type="entry name" value="HMA"/>
    <property type="match status" value="3"/>
</dbReference>
<dbReference type="InterPro" id="IPR027256">
    <property type="entry name" value="P-typ_ATPase_IB"/>
</dbReference>
<keyword evidence="11 15" id="KW-1133">Transmembrane helix</keyword>
<dbReference type="CDD" id="cd02094">
    <property type="entry name" value="P-type_ATPase_Cu-like"/>
    <property type="match status" value="1"/>
</dbReference>
<evidence type="ECO:0000256" key="5">
    <source>
        <dbReference type="ARBA" id="ARBA00022692"/>
    </source>
</evidence>
<evidence type="ECO:0000256" key="9">
    <source>
        <dbReference type="ARBA" id="ARBA00022840"/>
    </source>
</evidence>
<evidence type="ECO:0000256" key="3">
    <source>
        <dbReference type="ARBA" id="ARBA00012517"/>
    </source>
</evidence>
<dbReference type="PROSITE" id="PS50846">
    <property type="entry name" value="HMA_2"/>
    <property type="match status" value="2"/>
</dbReference>
<dbReference type="Pfam" id="PF00702">
    <property type="entry name" value="Hydrolase"/>
    <property type="match status" value="1"/>
</dbReference>
<dbReference type="EC" id="7.2.2.8" evidence="3"/>
<name>A0A1E4TLG3_9ASCO</name>
<comment type="similarity">
    <text evidence="2 15">Belongs to the cation transport ATPase (P-type) (TC 3.A.3) family. Type IB subfamily.</text>
</comment>
<evidence type="ECO:0000259" key="16">
    <source>
        <dbReference type="PROSITE" id="PS50846"/>
    </source>
</evidence>
<gene>
    <name evidence="17" type="ORF">CANCADRAFT_30708</name>
</gene>
<dbReference type="Gene3D" id="3.30.70.100">
    <property type="match status" value="3"/>
</dbReference>
<dbReference type="PROSITE" id="PS00154">
    <property type="entry name" value="ATPASE_E1_E2"/>
    <property type="match status" value="1"/>
</dbReference>
<dbReference type="SFLD" id="SFLDF00027">
    <property type="entry name" value="p-type_atpase"/>
    <property type="match status" value="1"/>
</dbReference>
<organism evidence="17 18">
    <name type="scientific">Tortispora caseinolytica NRRL Y-17796</name>
    <dbReference type="NCBI Taxonomy" id="767744"/>
    <lineage>
        <taxon>Eukaryota</taxon>
        <taxon>Fungi</taxon>
        <taxon>Dikarya</taxon>
        <taxon>Ascomycota</taxon>
        <taxon>Saccharomycotina</taxon>
        <taxon>Trigonopsidomycetes</taxon>
        <taxon>Trigonopsidales</taxon>
        <taxon>Trigonopsidaceae</taxon>
        <taxon>Tortispora</taxon>
    </lineage>
</organism>
<dbReference type="OrthoDB" id="432719at2759"/>
<dbReference type="SFLD" id="SFLDG00002">
    <property type="entry name" value="C1.7:_P-type_atpase_like"/>
    <property type="match status" value="1"/>
</dbReference>
<keyword evidence="7 15" id="KW-0547">Nucleotide-binding</keyword>
<dbReference type="GO" id="GO:0005524">
    <property type="term" value="F:ATP binding"/>
    <property type="evidence" value="ECO:0007669"/>
    <property type="project" value="UniProtKB-UniRule"/>
</dbReference>